<dbReference type="InterPro" id="IPR000623">
    <property type="entry name" value="Shikimate_kinase/TSH1"/>
</dbReference>
<dbReference type="HAMAP" id="MF_00109">
    <property type="entry name" value="Shikimate_kinase"/>
    <property type="match status" value="1"/>
</dbReference>
<feature type="binding site" evidence="11">
    <location>
        <position position="78"/>
    </location>
    <ligand>
        <name>substrate</name>
    </ligand>
</feature>
<dbReference type="SUPFAM" id="SSF52540">
    <property type="entry name" value="P-loop containing nucleoside triphosphate hydrolases"/>
    <property type="match status" value="1"/>
</dbReference>
<feature type="binding site" evidence="11">
    <location>
        <position position="100"/>
    </location>
    <ligand>
        <name>substrate</name>
    </ligand>
</feature>
<organism evidence="13 14">
    <name type="scientific">Terriglobus albidus</name>
    <dbReference type="NCBI Taxonomy" id="1592106"/>
    <lineage>
        <taxon>Bacteria</taxon>
        <taxon>Pseudomonadati</taxon>
        <taxon>Acidobacteriota</taxon>
        <taxon>Terriglobia</taxon>
        <taxon>Terriglobales</taxon>
        <taxon>Acidobacteriaceae</taxon>
        <taxon>Terriglobus</taxon>
    </lineage>
</organism>
<dbReference type="InterPro" id="IPR023000">
    <property type="entry name" value="Shikimate_kinase_CS"/>
</dbReference>
<comment type="subunit">
    <text evidence="11">Monomer.</text>
</comment>
<evidence type="ECO:0000256" key="1">
    <source>
        <dbReference type="ARBA" id="ARBA00004842"/>
    </source>
</evidence>
<evidence type="ECO:0000256" key="11">
    <source>
        <dbReference type="HAMAP-Rule" id="MF_00109"/>
    </source>
</evidence>
<dbReference type="GO" id="GO:0005829">
    <property type="term" value="C:cytosol"/>
    <property type="evidence" value="ECO:0007669"/>
    <property type="project" value="TreeGrafter"/>
</dbReference>
<dbReference type="GO" id="GO:0004765">
    <property type="term" value="F:shikimate kinase activity"/>
    <property type="evidence" value="ECO:0007669"/>
    <property type="project" value="UniProtKB-UniRule"/>
</dbReference>
<feature type="region of interest" description="Disordered" evidence="12">
    <location>
        <begin position="1"/>
        <end position="22"/>
    </location>
</feature>
<dbReference type="InterPro" id="IPR031322">
    <property type="entry name" value="Shikimate/glucono_kinase"/>
</dbReference>
<feature type="binding site" evidence="11">
    <location>
        <position position="159"/>
    </location>
    <ligand>
        <name>substrate</name>
    </ligand>
</feature>
<dbReference type="GO" id="GO:0008652">
    <property type="term" value="P:amino acid biosynthetic process"/>
    <property type="evidence" value="ECO:0007669"/>
    <property type="project" value="UniProtKB-KW"/>
</dbReference>
<evidence type="ECO:0000256" key="10">
    <source>
        <dbReference type="ARBA" id="ARBA00048567"/>
    </source>
</evidence>
<keyword evidence="5 11" id="KW-0808">Transferase</keyword>
<feature type="binding site" evidence="11">
    <location>
        <position position="54"/>
    </location>
    <ligand>
        <name>substrate</name>
    </ligand>
</feature>
<keyword evidence="4 11" id="KW-0028">Amino-acid biosynthesis</keyword>
<reference evidence="13 14" key="1">
    <citation type="submission" date="2019-08" db="EMBL/GenBank/DDBJ databases">
        <title>Complete genome sequence of Terriglobus albidus strain ORNL.</title>
        <authorList>
            <person name="Podar M."/>
        </authorList>
    </citation>
    <scope>NUCLEOTIDE SEQUENCE [LARGE SCALE GENOMIC DNA]</scope>
    <source>
        <strain evidence="13 14">ORNL</strain>
    </source>
</reference>
<keyword evidence="11" id="KW-0963">Cytoplasm</keyword>
<evidence type="ECO:0000256" key="9">
    <source>
        <dbReference type="ARBA" id="ARBA00023141"/>
    </source>
</evidence>
<evidence type="ECO:0000256" key="2">
    <source>
        <dbReference type="ARBA" id="ARBA00006997"/>
    </source>
</evidence>
<protein>
    <recommendedName>
        <fullName evidence="3 11">Shikimate kinase</fullName>
        <shortName evidence="11">SK</shortName>
        <ecNumber evidence="3 11">2.7.1.71</ecNumber>
    </recommendedName>
</protein>
<dbReference type="UniPathway" id="UPA00053">
    <property type="reaction ID" value="UER00088"/>
</dbReference>
<comment type="pathway">
    <text evidence="1 11">Metabolic intermediate biosynthesis; chorismate biosynthesis; chorismate from D-erythrose 4-phosphate and phosphoenolpyruvate: step 5/7.</text>
</comment>
<gene>
    <name evidence="11" type="primary">aroK</name>
    <name evidence="13" type="ORF">FTW19_07385</name>
</gene>
<comment type="cofactor">
    <cofactor evidence="11">
        <name>Mg(2+)</name>
        <dbReference type="ChEBI" id="CHEBI:18420"/>
    </cofactor>
    <text evidence="11">Binds 1 Mg(2+) ion per subunit.</text>
</comment>
<dbReference type="GO" id="GO:0000287">
    <property type="term" value="F:magnesium ion binding"/>
    <property type="evidence" value="ECO:0007669"/>
    <property type="project" value="UniProtKB-UniRule"/>
</dbReference>
<feature type="binding site" evidence="11">
    <location>
        <position position="36"/>
    </location>
    <ligand>
        <name>Mg(2+)</name>
        <dbReference type="ChEBI" id="CHEBI:18420"/>
    </ligand>
</feature>
<comment type="function">
    <text evidence="11">Catalyzes the specific phosphorylation of the 3-hydroxyl group of shikimic acid using ATP as a cosubstrate.</text>
</comment>
<evidence type="ECO:0000256" key="7">
    <source>
        <dbReference type="ARBA" id="ARBA00022777"/>
    </source>
</evidence>
<dbReference type="Pfam" id="PF01202">
    <property type="entry name" value="SKI"/>
    <property type="match status" value="1"/>
</dbReference>
<dbReference type="PRINTS" id="PR01100">
    <property type="entry name" value="SHIKIMTKNASE"/>
</dbReference>
<evidence type="ECO:0000256" key="4">
    <source>
        <dbReference type="ARBA" id="ARBA00022605"/>
    </source>
</evidence>
<dbReference type="GO" id="GO:0005524">
    <property type="term" value="F:ATP binding"/>
    <property type="evidence" value="ECO:0007669"/>
    <property type="project" value="UniProtKB-UniRule"/>
</dbReference>
<dbReference type="EMBL" id="CP042806">
    <property type="protein sequence ID" value="QEE27833.1"/>
    <property type="molecule type" value="Genomic_DNA"/>
</dbReference>
<dbReference type="PANTHER" id="PTHR21087:SF16">
    <property type="entry name" value="SHIKIMATE KINASE 1, CHLOROPLASTIC"/>
    <property type="match status" value="1"/>
</dbReference>
<comment type="subcellular location">
    <subcellularLocation>
        <location evidence="11">Cytoplasm</location>
    </subcellularLocation>
</comment>
<evidence type="ECO:0000256" key="3">
    <source>
        <dbReference type="ARBA" id="ARBA00012154"/>
    </source>
</evidence>
<dbReference type="Gene3D" id="3.40.50.300">
    <property type="entry name" value="P-loop containing nucleotide triphosphate hydrolases"/>
    <property type="match status" value="1"/>
</dbReference>
<dbReference type="GO" id="GO:0009073">
    <property type="term" value="P:aromatic amino acid family biosynthetic process"/>
    <property type="evidence" value="ECO:0007669"/>
    <property type="project" value="UniProtKB-KW"/>
</dbReference>
<dbReference type="PANTHER" id="PTHR21087">
    <property type="entry name" value="SHIKIMATE KINASE"/>
    <property type="match status" value="1"/>
</dbReference>
<accession>A0A5B9E6G6</accession>
<evidence type="ECO:0000256" key="8">
    <source>
        <dbReference type="ARBA" id="ARBA00022840"/>
    </source>
</evidence>
<dbReference type="EC" id="2.7.1.71" evidence="3 11"/>
<name>A0A5B9E6G6_9BACT</name>
<dbReference type="AlphaFoldDB" id="A0A5B9E6G6"/>
<keyword evidence="6 11" id="KW-0547">Nucleotide-binding</keyword>
<keyword evidence="7 11" id="KW-0418">Kinase</keyword>
<dbReference type="PROSITE" id="PS01128">
    <property type="entry name" value="SHIKIMATE_KINASE"/>
    <property type="match status" value="1"/>
</dbReference>
<dbReference type="Proteomes" id="UP000321820">
    <property type="component" value="Chromosome"/>
</dbReference>
<keyword evidence="14" id="KW-1185">Reference proteome</keyword>
<evidence type="ECO:0000256" key="12">
    <source>
        <dbReference type="SAM" id="MobiDB-lite"/>
    </source>
</evidence>
<keyword evidence="8 11" id="KW-0067">ATP-binding</keyword>
<dbReference type="KEGG" id="talb:FTW19_07385"/>
<sequence>MVTVESANKPQPQTPSPTATTAERVVLTGYMGAGKSTVGRALARELGWEFCDLDHLIETTHAATIAELFTQHGEPGFRQLETRALAAALGRHNAVIALGGGALESLTNRLLLEQKPNTLTVFLDAPFEILFDRCVLQPDAAIRPVLKDPDTAAARFKARRPQYQRAAHIIVDTEPLTPAETVARLIEELRTR</sequence>
<proteinExistence type="inferred from homology"/>
<keyword evidence="11" id="KW-0479">Metal-binding</keyword>
<evidence type="ECO:0000313" key="13">
    <source>
        <dbReference type="EMBL" id="QEE27833.1"/>
    </source>
</evidence>
<dbReference type="InterPro" id="IPR027417">
    <property type="entry name" value="P-loop_NTPase"/>
</dbReference>
<dbReference type="CDD" id="cd00464">
    <property type="entry name" value="SK"/>
    <property type="match status" value="1"/>
</dbReference>
<dbReference type="GO" id="GO:0009423">
    <property type="term" value="P:chorismate biosynthetic process"/>
    <property type="evidence" value="ECO:0007669"/>
    <property type="project" value="UniProtKB-UniRule"/>
</dbReference>
<dbReference type="RefSeq" id="WP_147647023.1">
    <property type="nucleotide sequence ID" value="NZ_CP042806.1"/>
</dbReference>
<comment type="catalytic activity">
    <reaction evidence="10 11">
        <text>shikimate + ATP = 3-phosphoshikimate + ADP + H(+)</text>
        <dbReference type="Rhea" id="RHEA:13121"/>
        <dbReference type="ChEBI" id="CHEBI:15378"/>
        <dbReference type="ChEBI" id="CHEBI:30616"/>
        <dbReference type="ChEBI" id="CHEBI:36208"/>
        <dbReference type="ChEBI" id="CHEBI:145989"/>
        <dbReference type="ChEBI" id="CHEBI:456216"/>
        <dbReference type="EC" id="2.7.1.71"/>
    </reaction>
</comment>
<comment type="similarity">
    <text evidence="2 11">Belongs to the shikimate kinase family.</text>
</comment>
<evidence type="ECO:0000256" key="5">
    <source>
        <dbReference type="ARBA" id="ARBA00022679"/>
    </source>
</evidence>
<keyword evidence="11" id="KW-0460">Magnesium</keyword>
<feature type="binding site" evidence="11">
    <location>
        <position position="143"/>
    </location>
    <ligand>
        <name>ATP</name>
        <dbReference type="ChEBI" id="CHEBI:30616"/>
    </ligand>
</feature>
<evidence type="ECO:0000313" key="14">
    <source>
        <dbReference type="Proteomes" id="UP000321820"/>
    </source>
</evidence>
<keyword evidence="9 11" id="KW-0057">Aromatic amino acid biosynthesis</keyword>
<feature type="binding site" evidence="11">
    <location>
        <begin position="32"/>
        <end position="37"/>
    </location>
    <ligand>
        <name>ATP</name>
        <dbReference type="ChEBI" id="CHEBI:30616"/>
    </ligand>
</feature>
<dbReference type="OrthoDB" id="9800332at2"/>
<comment type="caution">
    <text evidence="11">Lacks conserved residue(s) required for the propagation of feature annotation.</text>
</comment>
<evidence type="ECO:0000256" key="6">
    <source>
        <dbReference type="ARBA" id="ARBA00022741"/>
    </source>
</evidence>